<dbReference type="Proteomes" id="UP000823388">
    <property type="component" value="Chromosome 3K"/>
</dbReference>
<sequence>MFFQRILPIIPPNRSLRPHRSFGGSSRTRSYHLNVPSLPSAPLCCPPLSSRRDSSMVTCAWINSLGTWSKTPASSNYVATSRTSGQQT</sequence>
<proteinExistence type="predicted"/>
<evidence type="ECO:0000313" key="2">
    <source>
        <dbReference type="Proteomes" id="UP000823388"/>
    </source>
</evidence>
<protein>
    <submittedName>
        <fullName evidence="1">Uncharacterized protein</fullName>
    </submittedName>
</protein>
<keyword evidence="2" id="KW-1185">Reference proteome</keyword>
<name>A0A8T0UMF1_PANVG</name>
<organism evidence="1 2">
    <name type="scientific">Panicum virgatum</name>
    <name type="common">Blackwell switchgrass</name>
    <dbReference type="NCBI Taxonomy" id="38727"/>
    <lineage>
        <taxon>Eukaryota</taxon>
        <taxon>Viridiplantae</taxon>
        <taxon>Streptophyta</taxon>
        <taxon>Embryophyta</taxon>
        <taxon>Tracheophyta</taxon>
        <taxon>Spermatophyta</taxon>
        <taxon>Magnoliopsida</taxon>
        <taxon>Liliopsida</taxon>
        <taxon>Poales</taxon>
        <taxon>Poaceae</taxon>
        <taxon>PACMAD clade</taxon>
        <taxon>Panicoideae</taxon>
        <taxon>Panicodae</taxon>
        <taxon>Paniceae</taxon>
        <taxon>Panicinae</taxon>
        <taxon>Panicum</taxon>
        <taxon>Panicum sect. Hiantes</taxon>
    </lineage>
</organism>
<evidence type="ECO:0000313" key="1">
    <source>
        <dbReference type="EMBL" id="KAG2625271.1"/>
    </source>
</evidence>
<comment type="caution">
    <text evidence="1">The sequence shown here is derived from an EMBL/GenBank/DDBJ whole genome shotgun (WGS) entry which is preliminary data.</text>
</comment>
<gene>
    <name evidence="1" type="ORF">PVAP13_3KG203605</name>
</gene>
<reference evidence="1" key="1">
    <citation type="submission" date="2020-05" db="EMBL/GenBank/DDBJ databases">
        <title>WGS assembly of Panicum virgatum.</title>
        <authorList>
            <person name="Lovell J.T."/>
            <person name="Jenkins J."/>
            <person name="Shu S."/>
            <person name="Juenger T.E."/>
            <person name="Schmutz J."/>
        </authorList>
    </citation>
    <scope>NUCLEOTIDE SEQUENCE</scope>
    <source>
        <strain evidence="1">AP13</strain>
    </source>
</reference>
<dbReference type="AlphaFoldDB" id="A0A8T0UMF1"/>
<accession>A0A8T0UMF1</accession>
<dbReference type="EMBL" id="CM029041">
    <property type="protein sequence ID" value="KAG2625271.1"/>
    <property type="molecule type" value="Genomic_DNA"/>
</dbReference>